<dbReference type="Pfam" id="PF00578">
    <property type="entry name" value="AhpC-TSA"/>
    <property type="match status" value="1"/>
</dbReference>
<dbReference type="InterPro" id="IPR000866">
    <property type="entry name" value="AhpC/TSA"/>
</dbReference>
<proteinExistence type="predicted"/>
<dbReference type="InterPro" id="IPR036249">
    <property type="entry name" value="Thioredoxin-like_sf"/>
</dbReference>
<evidence type="ECO:0000259" key="1">
    <source>
        <dbReference type="Pfam" id="PF00578"/>
    </source>
</evidence>
<accession>A0A1M5WJB5</accession>
<dbReference type="EMBL" id="FQXP01000006">
    <property type="protein sequence ID" value="SHH87660.1"/>
    <property type="molecule type" value="Genomic_DNA"/>
</dbReference>
<dbReference type="AlphaFoldDB" id="A0A1M5WJB5"/>
<name>A0A1M5WJB5_9CLOT</name>
<dbReference type="STRING" id="1121306.SAMN02745196_01685"/>
<organism evidence="2 3">
    <name type="scientific">Clostridium collagenovorans DSM 3089</name>
    <dbReference type="NCBI Taxonomy" id="1121306"/>
    <lineage>
        <taxon>Bacteria</taxon>
        <taxon>Bacillati</taxon>
        <taxon>Bacillota</taxon>
        <taxon>Clostridia</taxon>
        <taxon>Eubacteriales</taxon>
        <taxon>Clostridiaceae</taxon>
        <taxon>Clostridium</taxon>
    </lineage>
</organism>
<dbReference type="Proteomes" id="UP000184526">
    <property type="component" value="Unassembled WGS sequence"/>
</dbReference>
<gene>
    <name evidence="2" type="ORF">SAMN02745196_01685</name>
</gene>
<evidence type="ECO:0000313" key="3">
    <source>
        <dbReference type="Proteomes" id="UP000184526"/>
    </source>
</evidence>
<feature type="domain" description="Alkyl hydroperoxide reductase subunit C/ Thiol specific antioxidant" evidence="1">
    <location>
        <begin position="6"/>
        <end position="45"/>
    </location>
</feature>
<protein>
    <submittedName>
        <fullName evidence="2">AhpC/TSA family protein</fullName>
    </submittedName>
</protein>
<reference evidence="2 3" key="1">
    <citation type="submission" date="2016-11" db="EMBL/GenBank/DDBJ databases">
        <authorList>
            <person name="Jaros S."/>
            <person name="Januszkiewicz K."/>
            <person name="Wedrychowicz H."/>
        </authorList>
    </citation>
    <scope>NUCLEOTIDE SEQUENCE [LARGE SCALE GENOMIC DNA]</scope>
    <source>
        <strain evidence="2 3">DSM 3089</strain>
    </source>
</reference>
<keyword evidence="3" id="KW-1185">Reference proteome</keyword>
<dbReference type="Gene3D" id="3.40.30.10">
    <property type="entry name" value="Glutaredoxin"/>
    <property type="match status" value="1"/>
</dbReference>
<dbReference type="GO" id="GO:0016491">
    <property type="term" value="F:oxidoreductase activity"/>
    <property type="evidence" value="ECO:0007669"/>
    <property type="project" value="InterPro"/>
</dbReference>
<dbReference type="SUPFAM" id="SSF52833">
    <property type="entry name" value="Thioredoxin-like"/>
    <property type="match status" value="1"/>
</dbReference>
<sequence length="45" mass="5115">MEILEIGMQAPEFNIIGSDDKTHKLSDYIGKKVILFFYPKDNTPG</sequence>
<evidence type="ECO:0000313" key="2">
    <source>
        <dbReference type="EMBL" id="SHH87660.1"/>
    </source>
</evidence>
<dbReference type="GO" id="GO:0016209">
    <property type="term" value="F:antioxidant activity"/>
    <property type="evidence" value="ECO:0007669"/>
    <property type="project" value="InterPro"/>
</dbReference>